<dbReference type="GO" id="GO:0097730">
    <property type="term" value="C:non-motile cilium"/>
    <property type="evidence" value="ECO:0007669"/>
    <property type="project" value="UniProtKB-ARBA"/>
</dbReference>
<evidence type="ECO:0000256" key="5">
    <source>
        <dbReference type="ARBA" id="ARBA00022842"/>
    </source>
</evidence>
<evidence type="ECO:0000256" key="7">
    <source>
        <dbReference type="ARBA" id="ARBA00023139"/>
    </source>
</evidence>
<comment type="subunit">
    <text evidence="1">G proteins are composed of 3 units; alpha, beta and gamma. The alpha chain contains the guanine nucleotide binding site.</text>
</comment>
<evidence type="ECO:0000256" key="6">
    <source>
        <dbReference type="ARBA" id="ARBA00023134"/>
    </source>
</evidence>
<dbReference type="GO" id="GO:0005737">
    <property type="term" value="C:cytoplasm"/>
    <property type="evidence" value="ECO:0007669"/>
    <property type="project" value="TreeGrafter"/>
</dbReference>
<keyword evidence="2" id="KW-0519">Myristate</keyword>
<dbReference type="InterPro" id="IPR001019">
    <property type="entry name" value="Gprotein_alpha_su"/>
</dbReference>
<evidence type="ECO:0000256" key="8">
    <source>
        <dbReference type="ARBA" id="ARBA00023224"/>
    </source>
</evidence>
<dbReference type="CDD" id="cd00066">
    <property type="entry name" value="G-alpha"/>
    <property type="match status" value="1"/>
</dbReference>
<protein>
    <submittedName>
        <fullName evidence="12">G-protein alpha subunit</fullName>
    </submittedName>
</protein>
<feature type="binding site" evidence="10">
    <location>
        <begin position="271"/>
        <end position="274"/>
    </location>
    <ligand>
        <name>GTP</name>
        <dbReference type="ChEBI" id="CHEBI:37565"/>
    </ligand>
</feature>
<dbReference type="GO" id="GO:0005525">
    <property type="term" value="F:GTP binding"/>
    <property type="evidence" value="ECO:0007669"/>
    <property type="project" value="UniProtKB-KW"/>
</dbReference>
<dbReference type="PRINTS" id="PR00318">
    <property type="entry name" value="GPROTEINA"/>
</dbReference>
<dbReference type="InterPro" id="IPR001408">
    <property type="entry name" value="Gprotein_alpha_I"/>
</dbReference>
<dbReference type="FunFam" id="1.10.400.10:FF:000011">
    <property type="entry name" value="Guanine nucleotide-binding protein alpha-1 subunit"/>
    <property type="match status" value="1"/>
</dbReference>
<feature type="binding site" evidence="10">
    <location>
        <begin position="202"/>
        <end position="206"/>
    </location>
    <ligand>
        <name>GTP</name>
        <dbReference type="ChEBI" id="CHEBI:37565"/>
    </ligand>
</feature>
<reference evidence="12 13" key="1">
    <citation type="submission" date="2015-12" db="EMBL/GenBank/DDBJ databases">
        <title>Draft genome of the nematode, Onchocerca flexuosa.</title>
        <authorList>
            <person name="Mitreva M."/>
        </authorList>
    </citation>
    <scope>NUCLEOTIDE SEQUENCE [LARGE SCALE GENOMIC DNA]</scope>
    <source>
        <strain evidence="12">Red Deer</strain>
    </source>
</reference>
<evidence type="ECO:0000256" key="4">
    <source>
        <dbReference type="ARBA" id="ARBA00022741"/>
    </source>
</evidence>
<evidence type="ECO:0000256" key="11">
    <source>
        <dbReference type="PIRSR" id="PIRSR601019-2"/>
    </source>
</evidence>
<evidence type="ECO:0000256" key="1">
    <source>
        <dbReference type="ARBA" id="ARBA00011356"/>
    </source>
</evidence>
<organism evidence="12 13">
    <name type="scientific">Onchocerca flexuosa</name>
    <dbReference type="NCBI Taxonomy" id="387005"/>
    <lineage>
        <taxon>Eukaryota</taxon>
        <taxon>Metazoa</taxon>
        <taxon>Ecdysozoa</taxon>
        <taxon>Nematoda</taxon>
        <taxon>Chromadorea</taxon>
        <taxon>Rhabditida</taxon>
        <taxon>Spirurina</taxon>
        <taxon>Spiruromorpha</taxon>
        <taxon>Filarioidea</taxon>
        <taxon>Onchocercidae</taxon>
        <taxon>Onchocerca</taxon>
    </lineage>
</organism>
<dbReference type="PANTHER" id="PTHR10218">
    <property type="entry name" value="GTP-BINDING PROTEIN ALPHA SUBUNIT"/>
    <property type="match status" value="1"/>
</dbReference>
<feature type="binding site" evidence="11">
    <location>
        <position position="47"/>
    </location>
    <ligand>
        <name>Mg(2+)</name>
        <dbReference type="ChEBI" id="CHEBI:18420"/>
    </ligand>
</feature>
<keyword evidence="7" id="KW-0564">Palmitate</keyword>
<feature type="binding site" evidence="10">
    <location>
        <begin position="177"/>
        <end position="183"/>
    </location>
    <ligand>
        <name>GTP</name>
        <dbReference type="ChEBI" id="CHEBI:37565"/>
    </ligand>
</feature>
<accession>A0A238BU75</accession>
<dbReference type="GO" id="GO:0005834">
    <property type="term" value="C:heterotrimeric G-protein complex"/>
    <property type="evidence" value="ECO:0007669"/>
    <property type="project" value="TreeGrafter"/>
</dbReference>
<dbReference type="Gene3D" id="3.40.50.300">
    <property type="entry name" value="P-loop containing nucleotide triphosphate hydrolases"/>
    <property type="match status" value="1"/>
</dbReference>
<dbReference type="OrthoDB" id="5817230at2759"/>
<sequence length="355" mass="40595">MGICQSQEEKTLIAKSKEIDREMVQGRAAQQNVVKLLLLGPGECGKSTILKQMRLLHTNGFTDEEINQQKTVIYNNIVQGMASLLQGMKKLNIPFENPERDADARIVMDVVKSGNESEPLTPALTVALKNLWADKGVCKDAYKRGNEFQMPESTAYFMDSIDRVSFPGYKPTEQDILLSRIKTTGIVEVKFKMKNVDFRIFDVGGQRSERKKWIHCFEDVNAIIFIAAISQYDQMLFEDETTNRMIESLRLFESICNSRWFINTSIILFLNKKDLFAEKIKRVSIKTAFPDYNGPQTYDDSVRFIEEKFEALNANPEKTIYIHQTCATDTNQVQMILDSVIDMVIQANLRGCGMY</sequence>
<dbReference type="PANTHER" id="PTHR10218:SF245">
    <property type="entry name" value="GUANINE NUCLEOTIDE-BINDING PROTEIN ALPHA-2 SUBUNIT-RELATED"/>
    <property type="match status" value="1"/>
</dbReference>
<keyword evidence="6 10" id="KW-0342">GTP-binding</keyword>
<dbReference type="InterPro" id="IPR011025">
    <property type="entry name" value="GproteinA_insert"/>
</dbReference>
<keyword evidence="3 11" id="KW-0479">Metal-binding</keyword>
<dbReference type="GO" id="GO:0003924">
    <property type="term" value="F:GTPase activity"/>
    <property type="evidence" value="ECO:0007669"/>
    <property type="project" value="InterPro"/>
</dbReference>
<dbReference type="GO" id="GO:0006950">
    <property type="term" value="P:response to stress"/>
    <property type="evidence" value="ECO:0007669"/>
    <property type="project" value="UniProtKB-ARBA"/>
</dbReference>
<evidence type="ECO:0000313" key="12">
    <source>
        <dbReference type="EMBL" id="OZC08245.1"/>
    </source>
</evidence>
<keyword evidence="13" id="KW-1185">Reference proteome</keyword>
<gene>
    <name evidence="12" type="ORF">X798_04724</name>
</gene>
<dbReference type="AlphaFoldDB" id="A0A238BU75"/>
<keyword evidence="9" id="KW-0449">Lipoprotein</keyword>
<dbReference type="Pfam" id="PF00503">
    <property type="entry name" value="G-alpha"/>
    <property type="match status" value="1"/>
</dbReference>
<dbReference type="SUPFAM" id="SSF52540">
    <property type="entry name" value="P-loop containing nucleoside triphosphate hydrolases"/>
    <property type="match status" value="1"/>
</dbReference>
<dbReference type="GO" id="GO:0007188">
    <property type="term" value="P:adenylate cyclase-modulating G protein-coupled receptor signaling pathway"/>
    <property type="evidence" value="ECO:0007669"/>
    <property type="project" value="InterPro"/>
</dbReference>
<feature type="binding site" evidence="10">
    <location>
        <position position="327"/>
    </location>
    <ligand>
        <name>GTP</name>
        <dbReference type="ChEBI" id="CHEBI:37565"/>
    </ligand>
</feature>
<feature type="binding site" evidence="10">
    <location>
        <begin position="43"/>
        <end position="48"/>
    </location>
    <ligand>
        <name>GTP</name>
        <dbReference type="ChEBI" id="CHEBI:37565"/>
    </ligand>
</feature>
<evidence type="ECO:0000256" key="3">
    <source>
        <dbReference type="ARBA" id="ARBA00022723"/>
    </source>
</evidence>
<dbReference type="SMART" id="SM00275">
    <property type="entry name" value="G_alpha"/>
    <property type="match status" value="1"/>
</dbReference>
<feature type="binding site" evidence="11">
    <location>
        <position position="183"/>
    </location>
    <ligand>
        <name>Mg(2+)</name>
        <dbReference type="ChEBI" id="CHEBI:18420"/>
    </ligand>
</feature>
<dbReference type="Gene3D" id="1.10.400.10">
    <property type="entry name" value="GI Alpha 1, domain 2-like"/>
    <property type="match status" value="1"/>
</dbReference>
<dbReference type="GO" id="GO:0043025">
    <property type="term" value="C:neuronal cell body"/>
    <property type="evidence" value="ECO:0007669"/>
    <property type="project" value="UniProtKB-ARBA"/>
</dbReference>
<dbReference type="GO" id="GO:0001664">
    <property type="term" value="F:G protein-coupled receptor binding"/>
    <property type="evidence" value="ECO:0007669"/>
    <property type="project" value="TreeGrafter"/>
</dbReference>
<dbReference type="SUPFAM" id="SSF47895">
    <property type="entry name" value="Transducin (alpha subunit), insertion domain"/>
    <property type="match status" value="1"/>
</dbReference>
<dbReference type="PRINTS" id="PR00441">
    <property type="entry name" value="GPROTEINAI"/>
</dbReference>
<evidence type="ECO:0000256" key="10">
    <source>
        <dbReference type="PIRSR" id="PIRSR601019-1"/>
    </source>
</evidence>
<dbReference type="PROSITE" id="PS51882">
    <property type="entry name" value="G_ALPHA"/>
    <property type="match status" value="1"/>
</dbReference>
<dbReference type="Proteomes" id="UP000242913">
    <property type="component" value="Unassembled WGS sequence"/>
</dbReference>
<dbReference type="EMBL" id="KZ270011">
    <property type="protein sequence ID" value="OZC08245.1"/>
    <property type="molecule type" value="Genomic_DNA"/>
</dbReference>
<dbReference type="FunFam" id="3.40.50.300:FF:000041">
    <property type="entry name" value="Guanine nucleotide-binding protein G(I) subunit alpha"/>
    <property type="match status" value="1"/>
</dbReference>
<name>A0A238BU75_9BILA</name>
<keyword evidence="5 11" id="KW-0460">Magnesium</keyword>
<keyword evidence="8" id="KW-0807">Transducer</keyword>
<evidence type="ECO:0000256" key="2">
    <source>
        <dbReference type="ARBA" id="ARBA00022707"/>
    </source>
</evidence>
<evidence type="ECO:0000313" key="13">
    <source>
        <dbReference type="Proteomes" id="UP000242913"/>
    </source>
</evidence>
<dbReference type="GO" id="GO:0031683">
    <property type="term" value="F:G-protein beta/gamma-subunit complex binding"/>
    <property type="evidence" value="ECO:0007669"/>
    <property type="project" value="InterPro"/>
</dbReference>
<dbReference type="InterPro" id="IPR027417">
    <property type="entry name" value="P-loop_NTPase"/>
</dbReference>
<proteinExistence type="predicted"/>
<dbReference type="GO" id="GO:0046872">
    <property type="term" value="F:metal ion binding"/>
    <property type="evidence" value="ECO:0007669"/>
    <property type="project" value="UniProtKB-KW"/>
</dbReference>
<evidence type="ECO:0000256" key="9">
    <source>
        <dbReference type="ARBA" id="ARBA00023288"/>
    </source>
</evidence>
<keyword evidence="4 10" id="KW-0547">Nucleotide-binding</keyword>